<proteinExistence type="inferred from homology"/>
<keyword evidence="4 6" id="KW-1133">Transmembrane helix</keyword>
<dbReference type="InterPro" id="IPR007593">
    <property type="entry name" value="CD225/Dispanin_fam"/>
</dbReference>
<sequence>MDAVDEPELIPLNRLASPQVRAAADVEEVPLNMVPGLGNEQDGGGGGRQDSAFCCNDRHYRRLAVCSIVCGCSCIGYRALIDSVKAETMAAKDPEAALTLSRRAKKLSIISIGTFIFILALIPALTVLISYVLTFIN</sequence>
<dbReference type="Proteomes" id="UP000472267">
    <property type="component" value="Chromosome 4"/>
</dbReference>
<evidence type="ECO:0000256" key="2">
    <source>
        <dbReference type="ARBA" id="ARBA00006843"/>
    </source>
</evidence>
<dbReference type="InParanoid" id="A0A672H135"/>
<reference evidence="7" key="1">
    <citation type="submission" date="2019-06" db="EMBL/GenBank/DDBJ databases">
        <authorList>
            <consortium name="Wellcome Sanger Institute Data Sharing"/>
        </authorList>
    </citation>
    <scope>NUCLEOTIDE SEQUENCE [LARGE SCALE GENOMIC DNA]</scope>
</reference>
<dbReference type="Pfam" id="PF04505">
    <property type="entry name" value="CD225"/>
    <property type="match status" value="1"/>
</dbReference>
<reference evidence="7" key="3">
    <citation type="submission" date="2025-09" db="UniProtKB">
        <authorList>
            <consortium name="Ensembl"/>
        </authorList>
    </citation>
    <scope>IDENTIFICATION</scope>
</reference>
<evidence type="ECO:0000313" key="7">
    <source>
        <dbReference type="Ensembl" id="ENSSFAP00005023795.1"/>
    </source>
</evidence>
<dbReference type="OMA" id="SEKACKW"/>
<name>A0A672H135_SALFA</name>
<accession>A0A672H135</accession>
<evidence type="ECO:0000256" key="6">
    <source>
        <dbReference type="SAM" id="Phobius"/>
    </source>
</evidence>
<dbReference type="AlphaFoldDB" id="A0A672H135"/>
<keyword evidence="3 6" id="KW-0812">Transmembrane</keyword>
<protein>
    <submittedName>
        <fullName evidence="7">Uncharacterized protein</fullName>
    </submittedName>
</protein>
<gene>
    <name evidence="7" type="primary">LOC115387102</name>
</gene>
<evidence type="ECO:0000256" key="5">
    <source>
        <dbReference type="ARBA" id="ARBA00023136"/>
    </source>
</evidence>
<dbReference type="Ensembl" id="ENSSFAT00005024759.1">
    <property type="protein sequence ID" value="ENSSFAP00005023795.1"/>
    <property type="gene ID" value="ENSSFAG00005012270.1"/>
</dbReference>
<organism evidence="7 8">
    <name type="scientific">Salarias fasciatus</name>
    <name type="common">Jewelled blenny</name>
    <name type="synonym">Blennius fasciatus</name>
    <dbReference type="NCBI Taxonomy" id="181472"/>
    <lineage>
        <taxon>Eukaryota</taxon>
        <taxon>Metazoa</taxon>
        <taxon>Chordata</taxon>
        <taxon>Craniata</taxon>
        <taxon>Vertebrata</taxon>
        <taxon>Euteleostomi</taxon>
        <taxon>Actinopterygii</taxon>
        <taxon>Neopterygii</taxon>
        <taxon>Teleostei</taxon>
        <taxon>Neoteleostei</taxon>
        <taxon>Acanthomorphata</taxon>
        <taxon>Ovalentaria</taxon>
        <taxon>Blenniimorphae</taxon>
        <taxon>Blenniiformes</taxon>
        <taxon>Blennioidei</taxon>
        <taxon>Blenniidae</taxon>
        <taxon>Salariinae</taxon>
        <taxon>Salarias</taxon>
    </lineage>
</organism>
<keyword evidence="8" id="KW-1185">Reference proteome</keyword>
<feature type="transmembrane region" description="Helical" evidence="6">
    <location>
        <begin position="109"/>
        <end position="133"/>
    </location>
</feature>
<keyword evidence="5 6" id="KW-0472">Membrane</keyword>
<evidence type="ECO:0000256" key="1">
    <source>
        <dbReference type="ARBA" id="ARBA00004370"/>
    </source>
</evidence>
<evidence type="ECO:0000313" key="8">
    <source>
        <dbReference type="Proteomes" id="UP000472267"/>
    </source>
</evidence>
<dbReference type="GO" id="GO:0016020">
    <property type="term" value="C:membrane"/>
    <property type="evidence" value="ECO:0007669"/>
    <property type="project" value="UniProtKB-SubCell"/>
</dbReference>
<evidence type="ECO:0000256" key="3">
    <source>
        <dbReference type="ARBA" id="ARBA00022692"/>
    </source>
</evidence>
<comment type="subcellular location">
    <subcellularLocation>
        <location evidence="1">Membrane</location>
    </subcellularLocation>
</comment>
<evidence type="ECO:0000256" key="4">
    <source>
        <dbReference type="ARBA" id="ARBA00022989"/>
    </source>
</evidence>
<reference evidence="7" key="2">
    <citation type="submission" date="2025-08" db="UniProtKB">
        <authorList>
            <consortium name="Ensembl"/>
        </authorList>
    </citation>
    <scope>IDENTIFICATION</scope>
</reference>
<comment type="similarity">
    <text evidence="2">Belongs to the CD225/Dispanin family.</text>
</comment>